<sequence length="123" mass="14063">MHGNIYTDLRLEPLLVIKRYPVLLLYSTRPFSIEFLPEKPSGREPLVNFMNNRYSFTKELSEHTSLPLPTLPYHSPPPGSPEHSQHIPPPQKTTSKSRQWWSLLEHSVTTGILTPTQNLIPGP</sequence>
<dbReference type="EMBL" id="ML120356">
    <property type="protein sequence ID" value="RPB04810.1"/>
    <property type="molecule type" value="Genomic_DNA"/>
</dbReference>
<evidence type="ECO:0000313" key="3">
    <source>
        <dbReference type="Proteomes" id="UP000276215"/>
    </source>
</evidence>
<proteinExistence type="predicted"/>
<organism evidence="2 3">
    <name type="scientific">Choiromyces venosus 120613-1</name>
    <dbReference type="NCBI Taxonomy" id="1336337"/>
    <lineage>
        <taxon>Eukaryota</taxon>
        <taxon>Fungi</taxon>
        <taxon>Dikarya</taxon>
        <taxon>Ascomycota</taxon>
        <taxon>Pezizomycotina</taxon>
        <taxon>Pezizomycetes</taxon>
        <taxon>Pezizales</taxon>
        <taxon>Tuberaceae</taxon>
        <taxon>Choiromyces</taxon>
    </lineage>
</organism>
<evidence type="ECO:0000256" key="1">
    <source>
        <dbReference type="SAM" id="MobiDB-lite"/>
    </source>
</evidence>
<protein>
    <submittedName>
        <fullName evidence="2">Uncharacterized protein</fullName>
    </submittedName>
</protein>
<accession>A0A3N4K2K2</accession>
<name>A0A3N4K2K2_9PEZI</name>
<dbReference type="Proteomes" id="UP000276215">
    <property type="component" value="Unassembled WGS sequence"/>
</dbReference>
<dbReference type="AlphaFoldDB" id="A0A3N4K2K2"/>
<evidence type="ECO:0000313" key="2">
    <source>
        <dbReference type="EMBL" id="RPB04810.1"/>
    </source>
</evidence>
<reference evidence="2 3" key="1">
    <citation type="journal article" date="2018" name="Nat. Ecol. Evol.">
        <title>Pezizomycetes genomes reveal the molecular basis of ectomycorrhizal truffle lifestyle.</title>
        <authorList>
            <person name="Murat C."/>
            <person name="Payen T."/>
            <person name="Noel B."/>
            <person name="Kuo A."/>
            <person name="Morin E."/>
            <person name="Chen J."/>
            <person name="Kohler A."/>
            <person name="Krizsan K."/>
            <person name="Balestrini R."/>
            <person name="Da Silva C."/>
            <person name="Montanini B."/>
            <person name="Hainaut M."/>
            <person name="Levati E."/>
            <person name="Barry K.W."/>
            <person name="Belfiori B."/>
            <person name="Cichocki N."/>
            <person name="Clum A."/>
            <person name="Dockter R.B."/>
            <person name="Fauchery L."/>
            <person name="Guy J."/>
            <person name="Iotti M."/>
            <person name="Le Tacon F."/>
            <person name="Lindquist E.A."/>
            <person name="Lipzen A."/>
            <person name="Malagnac F."/>
            <person name="Mello A."/>
            <person name="Molinier V."/>
            <person name="Miyauchi S."/>
            <person name="Poulain J."/>
            <person name="Riccioni C."/>
            <person name="Rubini A."/>
            <person name="Sitrit Y."/>
            <person name="Splivallo R."/>
            <person name="Traeger S."/>
            <person name="Wang M."/>
            <person name="Zifcakova L."/>
            <person name="Wipf D."/>
            <person name="Zambonelli A."/>
            <person name="Paolocci F."/>
            <person name="Nowrousian M."/>
            <person name="Ottonello S."/>
            <person name="Baldrian P."/>
            <person name="Spatafora J.W."/>
            <person name="Henrissat B."/>
            <person name="Nagy L.G."/>
            <person name="Aury J.M."/>
            <person name="Wincker P."/>
            <person name="Grigoriev I.V."/>
            <person name="Bonfante P."/>
            <person name="Martin F.M."/>
        </authorList>
    </citation>
    <scope>NUCLEOTIDE SEQUENCE [LARGE SCALE GENOMIC DNA]</scope>
    <source>
        <strain evidence="2 3">120613-1</strain>
    </source>
</reference>
<feature type="region of interest" description="Disordered" evidence="1">
    <location>
        <begin position="61"/>
        <end position="98"/>
    </location>
</feature>
<keyword evidence="3" id="KW-1185">Reference proteome</keyword>
<gene>
    <name evidence="2" type="ORF">L873DRAFT_1172726</name>
</gene>